<evidence type="ECO:0000256" key="1">
    <source>
        <dbReference type="SAM" id="Phobius"/>
    </source>
</evidence>
<reference evidence="3" key="1">
    <citation type="journal article" date="2019" name="Int. J. Syst. Evol. Microbiol.">
        <title>The Global Catalogue of Microorganisms (GCM) 10K type strain sequencing project: providing services to taxonomists for standard genome sequencing and annotation.</title>
        <authorList>
            <consortium name="The Broad Institute Genomics Platform"/>
            <consortium name="The Broad Institute Genome Sequencing Center for Infectious Disease"/>
            <person name="Wu L."/>
            <person name="Ma J."/>
        </authorList>
    </citation>
    <scope>NUCLEOTIDE SEQUENCE [LARGE SCALE GENOMIC DNA]</scope>
    <source>
        <strain evidence="3">CCUG 64793</strain>
    </source>
</reference>
<dbReference type="RefSeq" id="WP_380743501.1">
    <property type="nucleotide sequence ID" value="NZ_JBHTLI010000001.1"/>
</dbReference>
<feature type="transmembrane region" description="Helical" evidence="1">
    <location>
        <begin position="12"/>
        <end position="34"/>
    </location>
</feature>
<name>A0ABW3NPV8_9FLAO</name>
<dbReference type="EMBL" id="JBHTLI010000001">
    <property type="protein sequence ID" value="MFD1095077.1"/>
    <property type="molecule type" value="Genomic_DNA"/>
</dbReference>
<keyword evidence="1" id="KW-0472">Membrane</keyword>
<dbReference type="Proteomes" id="UP001597131">
    <property type="component" value="Unassembled WGS sequence"/>
</dbReference>
<evidence type="ECO:0000313" key="3">
    <source>
        <dbReference type="Proteomes" id="UP001597131"/>
    </source>
</evidence>
<keyword evidence="1" id="KW-0812">Transmembrane</keyword>
<keyword evidence="1" id="KW-1133">Transmembrane helix</keyword>
<sequence>MGFKSIVAQKAFWKSVVYLGIGFVIIYNLVSMLFEYGGLNFDAFYQDKMANGLWIRFTIAQIISALLYGLILSYGQFRIREKKESRNK</sequence>
<protein>
    <submittedName>
        <fullName evidence="2">Uncharacterized protein</fullName>
    </submittedName>
</protein>
<accession>A0ABW3NPV8</accession>
<gene>
    <name evidence="2" type="ORF">ACFQ3Q_04890</name>
</gene>
<comment type="caution">
    <text evidence="2">The sequence shown here is derived from an EMBL/GenBank/DDBJ whole genome shotgun (WGS) entry which is preliminary data.</text>
</comment>
<proteinExistence type="predicted"/>
<keyword evidence="3" id="KW-1185">Reference proteome</keyword>
<feature type="transmembrane region" description="Helical" evidence="1">
    <location>
        <begin position="54"/>
        <end position="77"/>
    </location>
</feature>
<organism evidence="2 3">
    <name type="scientific">Salegentibacter chungangensis</name>
    <dbReference type="NCBI Taxonomy" id="1335724"/>
    <lineage>
        <taxon>Bacteria</taxon>
        <taxon>Pseudomonadati</taxon>
        <taxon>Bacteroidota</taxon>
        <taxon>Flavobacteriia</taxon>
        <taxon>Flavobacteriales</taxon>
        <taxon>Flavobacteriaceae</taxon>
        <taxon>Salegentibacter</taxon>
    </lineage>
</organism>
<evidence type="ECO:0000313" key="2">
    <source>
        <dbReference type="EMBL" id="MFD1095077.1"/>
    </source>
</evidence>